<evidence type="ECO:0000313" key="2">
    <source>
        <dbReference type="EMBL" id="QUD90019.1"/>
    </source>
</evidence>
<dbReference type="AlphaFoldDB" id="A0A975G3B2"/>
<keyword evidence="2" id="KW-0238">DNA-binding</keyword>
<dbReference type="NCBIfam" id="TIGR01439">
    <property type="entry name" value="lp_hng_hel_AbrB"/>
    <property type="match status" value="1"/>
</dbReference>
<protein>
    <submittedName>
        <fullName evidence="2">AbrB/MazE/SpoVT family DNA-binding domain-containing protein</fullName>
    </submittedName>
</protein>
<dbReference type="SUPFAM" id="SSF89447">
    <property type="entry name" value="AbrB/MazE/MraZ-like"/>
    <property type="match status" value="1"/>
</dbReference>
<keyword evidence="3" id="KW-1185">Reference proteome</keyword>
<dbReference type="GO" id="GO:0003677">
    <property type="term" value="F:DNA binding"/>
    <property type="evidence" value="ECO:0007669"/>
    <property type="project" value="UniProtKB-KW"/>
</dbReference>
<evidence type="ECO:0000313" key="3">
    <source>
        <dbReference type="Proteomes" id="UP000676409"/>
    </source>
</evidence>
<evidence type="ECO:0000259" key="1">
    <source>
        <dbReference type="SMART" id="SM00966"/>
    </source>
</evidence>
<sequence>MAVLLSKLTSKAQTVIPREIRAQLDLKPGDVVRYRHTDAGIVIDKLPPANDDDALSAFSEWTSGADDEAWADL</sequence>
<dbReference type="InterPro" id="IPR007159">
    <property type="entry name" value="SpoVT-AbrB_dom"/>
</dbReference>
<gene>
    <name evidence="2" type="ORF">KCG34_09225</name>
</gene>
<dbReference type="InterPro" id="IPR037914">
    <property type="entry name" value="SpoVT-AbrB_sf"/>
</dbReference>
<dbReference type="SMART" id="SM00966">
    <property type="entry name" value="SpoVT_AbrB"/>
    <property type="match status" value="1"/>
</dbReference>
<name>A0A975G3B2_9CAUL</name>
<dbReference type="Proteomes" id="UP000676409">
    <property type="component" value="Chromosome"/>
</dbReference>
<feature type="domain" description="SpoVT-AbrB" evidence="1">
    <location>
        <begin position="6"/>
        <end position="51"/>
    </location>
</feature>
<organism evidence="2 3">
    <name type="scientific">Phenylobacterium montanum</name>
    <dbReference type="NCBI Taxonomy" id="2823693"/>
    <lineage>
        <taxon>Bacteria</taxon>
        <taxon>Pseudomonadati</taxon>
        <taxon>Pseudomonadota</taxon>
        <taxon>Alphaproteobacteria</taxon>
        <taxon>Caulobacterales</taxon>
        <taxon>Caulobacteraceae</taxon>
        <taxon>Phenylobacterium</taxon>
    </lineage>
</organism>
<proteinExistence type="predicted"/>
<dbReference type="Pfam" id="PF04014">
    <property type="entry name" value="MazE_antitoxin"/>
    <property type="match status" value="1"/>
</dbReference>
<accession>A0A975G3B2</accession>
<dbReference type="Gene3D" id="2.10.260.10">
    <property type="match status" value="1"/>
</dbReference>
<dbReference type="EMBL" id="CP073078">
    <property type="protein sequence ID" value="QUD90019.1"/>
    <property type="molecule type" value="Genomic_DNA"/>
</dbReference>
<dbReference type="KEGG" id="caul:KCG34_09225"/>
<reference evidence="2" key="1">
    <citation type="submission" date="2021-04" db="EMBL/GenBank/DDBJ databases">
        <title>The complete genome sequence of Caulobacter sp. S6.</title>
        <authorList>
            <person name="Tang Y."/>
            <person name="Ouyang W."/>
            <person name="Liu Q."/>
            <person name="Huang B."/>
            <person name="Guo Z."/>
            <person name="Lei P."/>
        </authorList>
    </citation>
    <scope>NUCLEOTIDE SEQUENCE</scope>
    <source>
        <strain evidence="2">S6</strain>
    </source>
</reference>